<dbReference type="EMBL" id="JBHSWN010000001">
    <property type="protein sequence ID" value="MFC6790708.1"/>
    <property type="molecule type" value="Genomic_DNA"/>
</dbReference>
<gene>
    <name evidence="3" type="ORF">ACFQE0_14465</name>
</gene>
<keyword evidence="4" id="KW-1185">Reference proteome</keyword>
<evidence type="ECO:0008006" key="5">
    <source>
        <dbReference type="Google" id="ProtNLM"/>
    </source>
</evidence>
<protein>
    <recommendedName>
        <fullName evidence="5">DUF2243 domain-containing protein</fullName>
    </recommendedName>
</protein>
<name>A0ABW2BJY8_9HYPH</name>
<reference evidence="4" key="1">
    <citation type="journal article" date="2019" name="Int. J. Syst. Evol. Microbiol.">
        <title>The Global Catalogue of Microorganisms (GCM) 10K type strain sequencing project: providing services to taxonomists for standard genome sequencing and annotation.</title>
        <authorList>
            <consortium name="The Broad Institute Genomics Platform"/>
            <consortium name="The Broad Institute Genome Sequencing Center for Infectious Disease"/>
            <person name="Wu L."/>
            <person name="Ma J."/>
        </authorList>
    </citation>
    <scope>NUCLEOTIDE SEQUENCE [LARGE SCALE GENOMIC DNA]</scope>
    <source>
        <strain evidence="4">CCUG 48316</strain>
    </source>
</reference>
<evidence type="ECO:0000313" key="4">
    <source>
        <dbReference type="Proteomes" id="UP001596292"/>
    </source>
</evidence>
<keyword evidence="2" id="KW-0812">Transmembrane</keyword>
<organism evidence="3 4">
    <name type="scientific">Methylobacterium komagatae</name>
    <dbReference type="NCBI Taxonomy" id="374425"/>
    <lineage>
        <taxon>Bacteria</taxon>
        <taxon>Pseudomonadati</taxon>
        <taxon>Pseudomonadota</taxon>
        <taxon>Alphaproteobacteria</taxon>
        <taxon>Hyphomicrobiales</taxon>
        <taxon>Methylobacteriaceae</taxon>
        <taxon>Methylobacterium</taxon>
    </lineage>
</organism>
<keyword evidence="2" id="KW-0472">Membrane</keyword>
<evidence type="ECO:0000313" key="3">
    <source>
        <dbReference type="EMBL" id="MFC6790708.1"/>
    </source>
</evidence>
<dbReference type="Proteomes" id="UP001596292">
    <property type="component" value="Unassembled WGS sequence"/>
</dbReference>
<keyword evidence="2" id="KW-1133">Transmembrane helix</keyword>
<dbReference type="RefSeq" id="WP_378970805.1">
    <property type="nucleotide sequence ID" value="NZ_JBHSWN010000001.1"/>
</dbReference>
<evidence type="ECO:0000256" key="2">
    <source>
        <dbReference type="SAM" id="Phobius"/>
    </source>
</evidence>
<sequence length="82" mass="9534">MVIAALVMDLIFTGLRLVPSHDTDVRAQLTHFSLNYTFWLNLLFGALGLYLWWISRQHPMQHGHDEHEHANQRSGSEQHRNG</sequence>
<proteinExistence type="predicted"/>
<accession>A0ABW2BJY8</accession>
<feature type="transmembrane region" description="Helical" evidence="2">
    <location>
        <begin position="36"/>
        <end position="54"/>
    </location>
</feature>
<evidence type="ECO:0000256" key="1">
    <source>
        <dbReference type="SAM" id="MobiDB-lite"/>
    </source>
</evidence>
<feature type="region of interest" description="Disordered" evidence="1">
    <location>
        <begin position="63"/>
        <end position="82"/>
    </location>
</feature>
<comment type="caution">
    <text evidence="3">The sequence shown here is derived from an EMBL/GenBank/DDBJ whole genome shotgun (WGS) entry which is preliminary data.</text>
</comment>